<name>Q2R9N6_ORYSJ</name>
<accession>Q2R9N6</accession>
<dbReference type="AlphaFoldDB" id="Q2R9N6"/>
<evidence type="ECO:0000313" key="3">
    <source>
        <dbReference type="Proteomes" id="UP000000763"/>
    </source>
</evidence>
<evidence type="ECO:0000256" key="1">
    <source>
        <dbReference type="SAM" id="MobiDB-lite"/>
    </source>
</evidence>
<feature type="compositionally biased region" description="Low complexity" evidence="1">
    <location>
        <begin position="188"/>
        <end position="217"/>
    </location>
</feature>
<reference evidence="3" key="1">
    <citation type="journal article" date="2005" name="Nature">
        <title>The map-based sequence of the rice genome.</title>
        <authorList>
            <consortium name="International rice genome sequencing project (IRGSP)"/>
            <person name="Matsumoto T."/>
            <person name="Wu J."/>
            <person name="Kanamori H."/>
            <person name="Katayose Y."/>
            <person name="Fujisawa M."/>
            <person name="Namiki N."/>
            <person name="Mizuno H."/>
            <person name="Yamamoto K."/>
            <person name="Antonio B.A."/>
            <person name="Baba T."/>
            <person name="Sakata K."/>
            <person name="Nagamura Y."/>
            <person name="Aoki H."/>
            <person name="Arikawa K."/>
            <person name="Arita K."/>
            <person name="Bito T."/>
            <person name="Chiden Y."/>
            <person name="Fujitsuka N."/>
            <person name="Fukunaka R."/>
            <person name="Hamada M."/>
            <person name="Harada C."/>
            <person name="Hayashi A."/>
            <person name="Hijishita S."/>
            <person name="Honda M."/>
            <person name="Hosokawa S."/>
            <person name="Ichikawa Y."/>
            <person name="Idonuma A."/>
            <person name="Iijima M."/>
            <person name="Ikeda M."/>
            <person name="Ikeno M."/>
            <person name="Ito K."/>
            <person name="Ito S."/>
            <person name="Ito T."/>
            <person name="Ito Y."/>
            <person name="Ito Y."/>
            <person name="Iwabuchi A."/>
            <person name="Kamiya K."/>
            <person name="Karasawa W."/>
            <person name="Kurita K."/>
            <person name="Katagiri S."/>
            <person name="Kikuta A."/>
            <person name="Kobayashi H."/>
            <person name="Kobayashi N."/>
            <person name="Machita K."/>
            <person name="Maehara T."/>
            <person name="Masukawa M."/>
            <person name="Mizubayashi T."/>
            <person name="Mukai Y."/>
            <person name="Nagasaki H."/>
            <person name="Nagata Y."/>
            <person name="Naito S."/>
            <person name="Nakashima M."/>
            <person name="Nakama Y."/>
            <person name="Nakamichi Y."/>
            <person name="Nakamura M."/>
            <person name="Meguro A."/>
            <person name="Negishi M."/>
            <person name="Ohta I."/>
            <person name="Ohta T."/>
            <person name="Okamoto M."/>
            <person name="Ono N."/>
            <person name="Saji S."/>
            <person name="Sakaguchi M."/>
            <person name="Sakai K."/>
            <person name="Shibata M."/>
            <person name="Shimokawa T."/>
            <person name="Song J."/>
            <person name="Takazaki Y."/>
            <person name="Terasawa K."/>
            <person name="Tsugane M."/>
            <person name="Tsuji K."/>
            <person name="Ueda S."/>
            <person name="Waki K."/>
            <person name="Yamagata H."/>
            <person name="Yamamoto M."/>
            <person name="Yamamoto S."/>
            <person name="Yamane H."/>
            <person name="Yoshiki S."/>
            <person name="Yoshihara R."/>
            <person name="Yukawa K."/>
            <person name="Zhong H."/>
            <person name="Yano M."/>
            <person name="Yuan Q."/>
            <person name="Ouyang S."/>
            <person name="Liu J."/>
            <person name="Jones K.M."/>
            <person name="Gansberger K."/>
            <person name="Moffat K."/>
            <person name="Hill J."/>
            <person name="Bera J."/>
            <person name="Fadrosh D."/>
            <person name="Jin S."/>
            <person name="Johri S."/>
            <person name="Kim M."/>
            <person name="Overton L."/>
            <person name="Reardon M."/>
            <person name="Tsitrin T."/>
            <person name="Vuong H."/>
            <person name="Weaver B."/>
            <person name="Ciecko A."/>
            <person name="Tallon L."/>
            <person name="Jackson J."/>
            <person name="Pai G."/>
            <person name="Aken S.V."/>
            <person name="Utterback T."/>
            <person name="Reidmuller S."/>
            <person name="Feldblyum T."/>
            <person name="Hsiao J."/>
            <person name="Zismann V."/>
            <person name="Iobst S."/>
            <person name="de Vazeille A.R."/>
            <person name="Buell C.R."/>
            <person name="Ying K."/>
            <person name="Li Y."/>
            <person name="Lu T."/>
            <person name="Huang Y."/>
            <person name="Zhao Q."/>
            <person name="Feng Q."/>
            <person name="Zhang L."/>
            <person name="Zhu J."/>
            <person name="Weng Q."/>
            <person name="Mu J."/>
            <person name="Lu Y."/>
            <person name="Fan D."/>
            <person name="Liu Y."/>
            <person name="Guan J."/>
            <person name="Zhang Y."/>
            <person name="Yu S."/>
            <person name="Liu X."/>
            <person name="Zhang Y."/>
            <person name="Hong G."/>
            <person name="Han B."/>
            <person name="Choisne N."/>
            <person name="Demange N."/>
            <person name="Orjeda G."/>
            <person name="Samain S."/>
            <person name="Cattolico L."/>
            <person name="Pelletier E."/>
            <person name="Couloux A."/>
            <person name="Segurens B."/>
            <person name="Wincker P."/>
            <person name="D'Hont A."/>
            <person name="Scarpelli C."/>
            <person name="Weissenbach J."/>
            <person name="Salanoubat M."/>
            <person name="Quetier F."/>
            <person name="Yu Y."/>
            <person name="Kim H.R."/>
            <person name="Rambo T."/>
            <person name="Currie J."/>
            <person name="Collura K."/>
            <person name="Luo M."/>
            <person name="Yang T."/>
            <person name="Ammiraju J.S.S."/>
            <person name="Engler F."/>
            <person name="Soderlund C."/>
            <person name="Wing R.A."/>
            <person name="Palmer L.E."/>
            <person name="de la Bastide M."/>
            <person name="Spiegel L."/>
            <person name="Nascimento L."/>
            <person name="Zutavern T."/>
            <person name="O'Shaughnessy A."/>
            <person name="Dike S."/>
            <person name="Dedhia N."/>
            <person name="Preston R."/>
            <person name="Balija V."/>
            <person name="McCombie W.R."/>
            <person name="Chow T."/>
            <person name="Chen H."/>
            <person name="Chung M."/>
            <person name="Chen C."/>
            <person name="Shaw J."/>
            <person name="Wu H."/>
            <person name="Hsiao K."/>
            <person name="Chao Y."/>
            <person name="Chu M."/>
            <person name="Cheng C."/>
            <person name="Hour A."/>
            <person name="Lee P."/>
            <person name="Lin S."/>
            <person name="Lin Y."/>
            <person name="Liou J."/>
            <person name="Liu S."/>
            <person name="Hsing Y."/>
            <person name="Raghuvanshi S."/>
            <person name="Mohanty A."/>
            <person name="Bharti A.K."/>
            <person name="Gaur A."/>
            <person name="Gupta V."/>
            <person name="Kumar D."/>
            <person name="Ravi V."/>
            <person name="Vij S."/>
            <person name="Kapur A."/>
            <person name="Khurana P."/>
            <person name="Khurana P."/>
            <person name="Khurana J.P."/>
            <person name="Tyagi A.K."/>
            <person name="Gaikwad K."/>
            <person name="Singh A."/>
            <person name="Dalal V."/>
            <person name="Srivastava S."/>
            <person name="Dixit A."/>
            <person name="Pal A.K."/>
            <person name="Ghazi I.A."/>
            <person name="Yadav M."/>
            <person name="Pandit A."/>
            <person name="Bhargava A."/>
            <person name="Sureshbabu K."/>
            <person name="Batra K."/>
            <person name="Sharma T.R."/>
            <person name="Mohapatra T."/>
            <person name="Singh N.K."/>
            <person name="Messing J."/>
            <person name="Nelson A.B."/>
            <person name="Fuks G."/>
            <person name="Kavchok S."/>
            <person name="Keizer G."/>
            <person name="Linton E."/>
            <person name="Llaca V."/>
            <person name="Song R."/>
            <person name="Tanyolac B."/>
            <person name="Young S."/>
            <person name="Ho-Il K."/>
            <person name="Hahn J.H."/>
            <person name="Sangsakoo G."/>
            <person name="Vanavichit A."/>
            <person name="de Mattos Luiz.A.T."/>
            <person name="Zimmer P.D."/>
            <person name="Malone G."/>
            <person name="Dellagostin O."/>
            <person name="de Oliveira A.C."/>
            <person name="Bevan M."/>
            <person name="Bancroft I."/>
            <person name="Minx P."/>
            <person name="Cordum H."/>
            <person name="Wilson R."/>
            <person name="Cheng Z."/>
            <person name="Jin W."/>
            <person name="Jiang J."/>
            <person name="Leong S.A."/>
            <person name="Iwama H."/>
            <person name="Gojobori T."/>
            <person name="Itoh T."/>
            <person name="Niimura Y."/>
            <person name="Fujii Y."/>
            <person name="Habara T."/>
            <person name="Sakai H."/>
            <person name="Sato Y."/>
            <person name="Wilson G."/>
            <person name="Kumar K."/>
            <person name="McCouch S."/>
            <person name="Juretic N."/>
            <person name="Hoen D."/>
            <person name="Wright S."/>
            <person name="Bruskiewich R."/>
            <person name="Bureau T."/>
            <person name="Miyao A."/>
            <person name="Hirochika H."/>
            <person name="Nishikawa T."/>
            <person name="Kadowaki K."/>
            <person name="Sugiura M."/>
            <person name="Burr B."/>
            <person name="Sasaki T."/>
        </authorList>
    </citation>
    <scope>NUCLEOTIDE SEQUENCE [LARGE SCALE GENOMIC DNA]</scope>
    <source>
        <strain evidence="3">cv. Nipponbare</strain>
    </source>
</reference>
<evidence type="ECO:0000313" key="2">
    <source>
        <dbReference type="EMBL" id="AAY23260.1"/>
    </source>
</evidence>
<protein>
    <submittedName>
        <fullName evidence="2">Retrotransposon protein, putative, Ty3-gypsy sub-class</fullName>
    </submittedName>
</protein>
<feature type="region of interest" description="Disordered" evidence="1">
    <location>
        <begin position="188"/>
        <end position="235"/>
    </location>
</feature>
<dbReference type="EMBL" id="AC134047">
    <property type="protein sequence ID" value="AAY23260.1"/>
    <property type="molecule type" value="Genomic_DNA"/>
</dbReference>
<sequence length="235" mass="26146">MAVNASFSSHGFGEGHHVAQLRDLARFLGFSCPEYTGYSVDRVPPHCELSVYLYPRRGIHGAGLRPHHFTVARPTLQIAYQDLSWTALRRLAHDYSHRLGGSAFRQLPRLPSGHSDARYPCPYSESQPVLTRMVELSEAQATQHDLLLEAYRSLARRYAALEARLAEEGVTSVDTISWDSGRLCHASHLSSHSSRGSARTPSGPRSPSSRAPYSPVYSPYPHPVSPSYMSRPEIH</sequence>
<reference evidence="3" key="2">
    <citation type="journal article" date="2008" name="Nucleic Acids Res.">
        <title>The rice annotation project database (RAP-DB): 2008 update.</title>
        <authorList>
            <consortium name="The rice annotation project (RAP)"/>
        </authorList>
    </citation>
    <scope>GENOME REANNOTATION</scope>
    <source>
        <strain evidence="3">cv. Nipponbare</strain>
    </source>
</reference>
<gene>
    <name evidence="2" type="ordered locus">LOC_Os11g08130</name>
</gene>
<dbReference type="Proteomes" id="UP000000763">
    <property type="component" value="Chromosome 11"/>
</dbReference>
<proteinExistence type="predicted"/>
<organism evidence="2 3">
    <name type="scientific">Oryza sativa subsp. japonica</name>
    <name type="common">Rice</name>
    <dbReference type="NCBI Taxonomy" id="39947"/>
    <lineage>
        <taxon>Eukaryota</taxon>
        <taxon>Viridiplantae</taxon>
        <taxon>Streptophyta</taxon>
        <taxon>Embryophyta</taxon>
        <taxon>Tracheophyta</taxon>
        <taxon>Spermatophyta</taxon>
        <taxon>Magnoliopsida</taxon>
        <taxon>Liliopsida</taxon>
        <taxon>Poales</taxon>
        <taxon>Poaceae</taxon>
        <taxon>BOP clade</taxon>
        <taxon>Oryzoideae</taxon>
        <taxon>Oryzeae</taxon>
        <taxon>Oryzinae</taxon>
        <taxon>Oryza</taxon>
        <taxon>Oryza sativa</taxon>
    </lineage>
</organism>